<dbReference type="EMBL" id="CP032627">
    <property type="protein sequence ID" value="AYG01305.1"/>
    <property type="molecule type" value="Genomic_DNA"/>
</dbReference>
<evidence type="ECO:0000313" key="2">
    <source>
        <dbReference type="Proteomes" id="UP000269374"/>
    </source>
</evidence>
<evidence type="ECO:0000313" key="1">
    <source>
        <dbReference type="EMBL" id="AYG01305.1"/>
    </source>
</evidence>
<dbReference type="KEGG" id="lact:D7I46_09485"/>
<reference evidence="1 2" key="1">
    <citation type="submission" date="2018-09" db="EMBL/GenBank/DDBJ databases">
        <title>Genome sequencing of strain 1JSPR-7.</title>
        <authorList>
            <person name="Heo J."/>
            <person name="Kim S.-J."/>
            <person name="Kwon S.-W."/>
        </authorList>
    </citation>
    <scope>NUCLEOTIDE SEQUENCE [LARGE SCALE GENOMIC DNA]</scope>
    <source>
        <strain evidence="1 2">1JSPR-7</strain>
    </source>
</reference>
<name>A0A387BBT0_9LACT</name>
<proteinExistence type="predicted"/>
<organism evidence="1 2">
    <name type="scientific">Lactococcus allomyrinae</name>
    <dbReference type="NCBI Taxonomy" id="2419773"/>
    <lineage>
        <taxon>Bacteria</taxon>
        <taxon>Bacillati</taxon>
        <taxon>Bacillota</taxon>
        <taxon>Bacilli</taxon>
        <taxon>Lactobacillales</taxon>
        <taxon>Streptococcaceae</taxon>
        <taxon>Lactococcus</taxon>
    </lineage>
</organism>
<accession>A0A387BBT0</accession>
<dbReference type="OrthoDB" id="9844346at2"/>
<protein>
    <submittedName>
        <fullName evidence="1">Uncharacterized protein</fullName>
    </submittedName>
</protein>
<dbReference type="AlphaFoldDB" id="A0A387BBT0"/>
<dbReference type="Proteomes" id="UP000269374">
    <property type="component" value="Chromosome"/>
</dbReference>
<sequence>MNKNEKYQPLIERTKEIKKLVVEIQSKEVLKRIPFELSFPEQDLSDLTPADKVADRVARRIGIYLDSLECDLANLNLELEHANHLAVLSGMEKKE</sequence>
<gene>
    <name evidence="1" type="ORF">D7I46_09485</name>
</gene>
<dbReference type="RefSeq" id="WP_120772678.1">
    <property type="nucleotide sequence ID" value="NZ_CP032627.1"/>
</dbReference>
<keyword evidence="2" id="KW-1185">Reference proteome</keyword>